<reference evidence="4" key="2">
    <citation type="journal article" date="2020" name="Nat. Commun.">
        <title>Large-scale genome sequencing of mycorrhizal fungi provides insights into the early evolution of symbiotic traits.</title>
        <authorList>
            <person name="Miyauchi S."/>
            <person name="Kiss E."/>
            <person name="Kuo A."/>
            <person name="Drula E."/>
            <person name="Kohler A."/>
            <person name="Sanchez-Garcia M."/>
            <person name="Morin E."/>
            <person name="Andreopoulos B."/>
            <person name="Barry K.W."/>
            <person name="Bonito G."/>
            <person name="Buee M."/>
            <person name="Carver A."/>
            <person name="Chen C."/>
            <person name="Cichocki N."/>
            <person name="Clum A."/>
            <person name="Culley D."/>
            <person name="Crous P.W."/>
            <person name="Fauchery L."/>
            <person name="Girlanda M."/>
            <person name="Hayes R.D."/>
            <person name="Keri Z."/>
            <person name="LaButti K."/>
            <person name="Lipzen A."/>
            <person name="Lombard V."/>
            <person name="Magnuson J."/>
            <person name="Maillard F."/>
            <person name="Murat C."/>
            <person name="Nolan M."/>
            <person name="Ohm R.A."/>
            <person name="Pangilinan J."/>
            <person name="Pereira M.F."/>
            <person name="Perotto S."/>
            <person name="Peter M."/>
            <person name="Pfister S."/>
            <person name="Riley R."/>
            <person name="Sitrit Y."/>
            <person name="Stielow J.B."/>
            <person name="Szollosi G."/>
            <person name="Zifcakova L."/>
            <person name="Stursova M."/>
            <person name="Spatafora J.W."/>
            <person name="Tedersoo L."/>
            <person name="Vaario L.M."/>
            <person name="Yamada A."/>
            <person name="Yan M."/>
            <person name="Wang P."/>
            <person name="Xu J."/>
            <person name="Bruns T."/>
            <person name="Baldrian P."/>
            <person name="Vilgalys R."/>
            <person name="Dunand C."/>
            <person name="Henrissat B."/>
            <person name="Grigoriev I.V."/>
            <person name="Hibbett D."/>
            <person name="Nagy L.G."/>
            <person name="Martin F.M."/>
        </authorList>
    </citation>
    <scope>NUCLEOTIDE SEQUENCE</scope>
    <source>
        <strain evidence="4">BED1</strain>
    </source>
</reference>
<dbReference type="GO" id="GO:0003723">
    <property type="term" value="F:RNA binding"/>
    <property type="evidence" value="ECO:0007669"/>
    <property type="project" value="TreeGrafter"/>
</dbReference>
<dbReference type="EMBL" id="WHUW01000006">
    <property type="protein sequence ID" value="KAF8444883.1"/>
    <property type="molecule type" value="Genomic_DNA"/>
</dbReference>
<keyword evidence="2" id="KW-0053">Apoptosis</keyword>
<dbReference type="PANTHER" id="PTHR12758:SF19">
    <property type="entry name" value="APOPTOSIS INHIBITOR 5"/>
    <property type="match status" value="1"/>
</dbReference>
<evidence type="ECO:0008006" key="6">
    <source>
        <dbReference type="Google" id="ProtNLM"/>
    </source>
</evidence>
<organism evidence="4 5">
    <name type="scientific">Boletus edulis BED1</name>
    <dbReference type="NCBI Taxonomy" id="1328754"/>
    <lineage>
        <taxon>Eukaryota</taxon>
        <taxon>Fungi</taxon>
        <taxon>Dikarya</taxon>
        <taxon>Basidiomycota</taxon>
        <taxon>Agaricomycotina</taxon>
        <taxon>Agaricomycetes</taxon>
        <taxon>Agaricomycetidae</taxon>
        <taxon>Boletales</taxon>
        <taxon>Boletineae</taxon>
        <taxon>Boletaceae</taxon>
        <taxon>Boletoideae</taxon>
        <taxon>Boletus</taxon>
    </lineage>
</organism>
<dbReference type="SUPFAM" id="SSF48371">
    <property type="entry name" value="ARM repeat"/>
    <property type="match status" value="1"/>
</dbReference>
<evidence type="ECO:0000313" key="4">
    <source>
        <dbReference type="EMBL" id="KAF8444883.1"/>
    </source>
</evidence>
<gene>
    <name evidence="4" type="ORF">L210DRAFT_3531311</name>
</gene>
<comment type="caution">
    <text evidence="4">The sequence shown here is derived from an EMBL/GenBank/DDBJ whole genome shotgun (WGS) entry which is preliminary data.</text>
</comment>
<keyword evidence="5" id="KW-1185">Reference proteome</keyword>
<evidence type="ECO:0000256" key="2">
    <source>
        <dbReference type="ARBA" id="ARBA00022703"/>
    </source>
</evidence>
<feature type="compositionally biased region" description="Polar residues" evidence="3">
    <location>
        <begin position="512"/>
        <end position="522"/>
    </location>
</feature>
<sequence length="590" mass="65498">MASSSVHEQLKHVKVMVERAARAPSAAGRARKEAFQELITLTHSRNPLLKSYAAAHIHVFFNDFPDLEEDAINAVYDLCEDHDSKVRMDGYSAVTQVSSIQHKWVKRNADVLVQLLQSDEPEEVAVVKVALLKHLDMDPPVTLGVLCDQIVPAEEDLDDDGRQTRERLRSLVLSFLATDAIGTIQKHTDPPDSEAEHILVTQLISAITKLGTGDVDIIVKDILLRLPCYRNGFNGDELLQVILDKAATLLQTRSNDPAQLKVALHYLSIAQMATVNLHATPAVKLLQFYIGSLTRKLVLQKFLPEDRIRVISWIMDALSVSERETATQTQQIAQLRRQVVDASSILLEVLFHSKLYGDDFWRVVKSILHAVNTRKELENWMLPPYLITSISKFLQLLSQEQMQEDTSEIHGLIRLLAGEQPSSSQTPIQEVKPVAKNGIMLGRPAHLPRRPATSLPPLSTALDLPMTWSPIATQQTQIRDNHLHVSSVPTSPKRSASSTDDVSRSKRVKINSRGQDVSTPSLLSRIADAGDASASGVSERTGKKRRKRTEKEQSAEPDRHPSIGYSIKGAASAQKNGESSLLDRLRGEGR</sequence>
<dbReference type="GO" id="GO:0005634">
    <property type="term" value="C:nucleus"/>
    <property type="evidence" value="ECO:0007669"/>
    <property type="project" value="TreeGrafter"/>
</dbReference>
<feature type="compositionally biased region" description="Basic and acidic residues" evidence="3">
    <location>
        <begin position="581"/>
        <end position="590"/>
    </location>
</feature>
<feature type="compositionally biased region" description="Basic and acidic residues" evidence="3">
    <location>
        <begin position="549"/>
        <end position="561"/>
    </location>
</feature>
<evidence type="ECO:0000313" key="5">
    <source>
        <dbReference type="Proteomes" id="UP001194468"/>
    </source>
</evidence>
<dbReference type="Pfam" id="PF05918">
    <property type="entry name" value="API5"/>
    <property type="match status" value="1"/>
</dbReference>
<dbReference type="InterPro" id="IPR016024">
    <property type="entry name" value="ARM-type_fold"/>
</dbReference>
<name>A0AAD4GHZ4_BOLED</name>
<protein>
    <recommendedName>
        <fullName evidence="6">Apoptosis inhibitor 5</fullName>
    </recommendedName>
</protein>
<evidence type="ECO:0000256" key="3">
    <source>
        <dbReference type="SAM" id="MobiDB-lite"/>
    </source>
</evidence>
<feature type="compositionally biased region" description="Polar residues" evidence="3">
    <location>
        <begin position="487"/>
        <end position="500"/>
    </location>
</feature>
<dbReference type="GO" id="GO:0006915">
    <property type="term" value="P:apoptotic process"/>
    <property type="evidence" value="ECO:0007669"/>
    <property type="project" value="UniProtKB-KW"/>
</dbReference>
<comment type="similarity">
    <text evidence="1">Belongs to the API5 family.</text>
</comment>
<dbReference type="GO" id="GO:0043066">
    <property type="term" value="P:negative regulation of apoptotic process"/>
    <property type="evidence" value="ECO:0007669"/>
    <property type="project" value="TreeGrafter"/>
</dbReference>
<dbReference type="PANTHER" id="PTHR12758">
    <property type="entry name" value="APOPTOSIS INHIBITOR 5-RELATED"/>
    <property type="match status" value="1"/>
</dbReference>
<dbReference type="Proteomes" id="UP001194468">
    <property type="component" value="Unassembled WGS sequence"/>
</dbReference>
<accession>A0AAD4GHZ4</accession>
<feature type="region of interest" description="Disordered" evidence="3">
    <location>
        <begin position="475"/>
        <end position="590"/>
    </location>
</feature>
<evidence type="ECO:0000256" key="1">
    <source>
        <dbReference type="ARBA" id="ARBA00009515"/>
    </source>
</evidence>
<dbReference type="AlphaFoldDB" id="A0AAD4GHZ4"/>
<reference evidence="4" key="1">
    <citation type="submission" date="2019-10" db="EMBL/GenBank/DDBJ databases">
        <authorList>
            <consortium name="DOE Joint Genome Institute"/>
            <person name="Kuo A."/>
            <person name="Miyauchi S."/>
            <person name="Kiss E."/>
            <person name="Drula E."/>
            <person name="Kohler A."/>
            <person name="Sanchez-Garcia M."/>
            <person name="Andreopoulos B."/>
            <person name="Barry K.W."/>
            <person name="Bonito G."/>
            <person name="Buee M."/>
            <person name="Carver A."/>
            <person name="Chen C."/>
            <person name="Cichocki N."/>
            <person name="Clum A."/>
            <person name="Culley D."/>
            <person name="Crous P.W."/>
            <person name="Fauchery L."/>
            <person name="Girlanda M."/>
            <person name="Hayes R."/>
            <person name="Keri Z."/>
            <person name="LaButti K."/>
            <person name="Lipzen A."/>
            <person name="Lombard V."/>
            <person name="Magnuson J."/>
            <person name="Maillard F."/>
            <person name="Morin E."/>
            <person name="Murat C."/>
            <person name="Nolan M."/>
            <person name="Ohm R."/>
            <person name="Pangilinan J."/>
            <person name="Pereira M."/>
            <person name="Perotto S."/>
            <person name="Peter M."/>
            <person name="Riley R."/>
            <person name="Sitrit Y."/>
            <person name="Stielow B."/>
            <person name="Szollosi G."/>
            <person name="Zifcakova L."/>
            <person name="Stursova M."/>
            <person name="Spatafora J.W."/>
            <person name="Tedersoo L."/>
            <person name="Vaario L.-M."/>
            <person name="Yamada A."/>
            <person name="Yan M."/>
            <person name="Wang P."/>
            <person name="Xu J."/>
            <person name="Bruns T."/>
            <person name="Baldrian P."/>
            <person name="Vilgalys R."/>
            <person name="Henrissat B."/>
            <person name="Grigoriev I.V."/>
            <person name="Hibbett D."/>
            <person name="Nagy L.G."/>
            <person name="Martin F.M."/>
        </authorList>
    </citation>
    <scope>NUCLEOTIDE SEQUENCE</scope>
    <source>
        <strain evidence="4">BED1</strain>
    </source>
</reference>
<feature type="compositionally biased region" description="Low complexity" evidence="3">
    <location>
        <begin position="527"/>
        <end position="536"/>
    </location>
</feature>
<proteinExistence type="inferred from homology"/>
<dbReference type="InterPro" id="IPR008383">
    <property type="entry name" value="API5"/>
</dbReference>